<accession>I9Q4B8</accession>
<evidence type="ECO:0000313" key="2">
    <source>
        <dbReference type="Proteomes" id="UP000003741"/>
    </source>
</evidence>
<protein>
    <submittedName>
        <fullName evidence="1">Uncharacterized protein</fullName>
    </submittedName>
</protein>
<sequence length="31" mass="3849">MEKFSIKEKDIYNRQKVSFHLVCNRQESYNN</sequence>
<organism evidence="1 2">
    <name type="scientific">Bacteroides cellulosilyticus CL02T12C19</name>
    <dbReference type="NCBI Taxonomy" id="997874"/>
    <lineage>
        <taxon>Bacteria</taxon>
        <taxon>Pseudomonadati</taxon>
        <taxon>Bacteroidota</taxon>
        <taxon>Bacteroidia</taxon>
        <taxon>Bacteroidales</taxon>
        <taxon>Bacteroidaceae</taxon>
        <taxon>Bacteroides</taxon>
    </lineage>
</organism>
<dbReference type="EMBL" id="AGXG01000104">
    <property type="protein sequence ID" value="EIY23723.1"/>
    <property type="molecule type" value="Genomic_DNA"/>
</dbReference>
<name>I9Q4B8_9BACE</name>
<evidence type="ECO:0000313" key="1">
    <source>
        <dbReference type="EMBL" id="EIY23723.1"/>
    </source>
</evidence>
<comment type="caution">
    <text evidence="1">The sequence shown here is derived from an EMBL/GenBank/DDBJ whole genome shotgun (WGS) entry which is preliminary data.</text>
</comment>
<reference evidence="1 2" key="1">
    <citation type="submission" date="2012-02" db="EMBL/GenBank/DDBJ databases">
        <title>The Genome Sequence of Bacteroides cellulosilyticus CL02T12C19.</title>
        <authorList>
            <consortium name="The Broad Institute Genome Sequencing Platform"/>
            <person name="Earl A."/>
            <person name="Ward D."/>
            <person name="Feldgarden M."/>
            <person name="Gevers D."/>
            <person name="Zitomersky N.L."/>
            <person name="Coyne M.J."/>
            <person name="Comstock L.E."/>
            <person name="Young S.K."/>
            <person name="Zeng Q."/>
            <person name="Gargeya S."/>
            <person name="Fitzgerald M."/>
            <person name="Haas B."/>
            <person name="Abouelleil A."/>
            <person name="Alvarado L."/>
            <person name="Arachchi H.M."/>
            <person name="Berlin A."/>
            <person name="Chapman S.B."/>
            <person name="Gearin G."/>
            <person name="Goldberg J."/>
            <person name="Griggs A."/>
            <person name="Gujja S."/>
            <person name="Hansen M."/>
            <person name="Heiman D."/>
            <person name="Howarth C."/>
            <person name="Larimer J."/>
            <person name="Lui A."/>
            <person name="MacDonald P.J.P."/>
            <person name="McCowen C."/>
            <person name="Montmayeur A."/>
            <person name="Murphy C."/>
            <person name="Neiman D."/>
            <person name="Pearson M."/>
            <person name="Priest M."/>
            <person name="Roberts A."/>
            <person name="Saif S."/>
            <person name="Shea T."/>
            <person name="Sisk P."/>
            <person name="Stolte C."/>
            <person name="Sykes S."/>
            <person name="Wortman J."/>
            <person name="Nusbaum C."/>
            <person name="Birren B."/>
        </authorList>
    </citation>
    <scope>NUCLEOTIDE SEQUENCE [LARGE SCALE GENOMIC DNA]</scope>
    <source>
        <strain evidence="1 2">CL02T12C19</strain>
    </source>
</reference>
<dbReference type="AlphaFoldDB" id="I9Q4B8"/>
<dbReference type="HOGENOM" id="CLU_3395001_0_0_10"/>
<keyword evidence="2" id="KW-1185">Reference proteome</keyword>
<proteinExistence type="predicted"/>
<gene>
    <name evidence="1" type="ORF">HMPREF1062_04941</name>
</gene>
<dbReference type="Proteomes" id="UP000003741">
    <property type="component" value="Unassembled WGS sequence"/>
</dbReference>